<name>A0AAV0YCX8_VICFA</name>
<feature type="domain" description="Alcohol dehydrogenase-like N-terminal" evidence="7">
    <location>
        <begin position="50"/>
        <end position="180"/>
    </location>
</feature>
<keyword evidence="6" id="KW-0520">NAD</keyword>
<dbReference type="FunFam" id="3.90.180.10:FF:000067">
    <property type="entry name" value="alcohol dehydrogenase 1-like isoform X1"/>
    <property type="match status" value="1"/>
</dbReference>
<dbReference type="InterPro" id="IPR002328">
    <property type="entry name" value="ADH_Zn_CS"/>
</dbReference>
<evidence type="ECO:0000256" key="2">
    <source>
        <dbReference type="ARBA" id="ARBA00011738"/>
    </source>
</evidence>
<evidence type="ECO:0000256" key="4">
    <source>
        <dbReference type="ARBA" id="ARBA00022833"/>
    </source>
</evidence>
<keyword evidence="4" id="KW-0862">Zinc</keyword>
<dbReference type="PANTHER" id="PTHR43880:SF56">
    <property type="entry name" value="ALCOHOL DEHYDROGENASE-LIKE 4"/>
    <property type="match status" value="1"/>
</dbReference>
<evidence type="ECO:0000256" key="5">
    <source>
        <dbReference type="ARBA" id="ARBA00023002"/>
    </source>
</evidence>
<dbReference type="Pfam" id="PF08240">
    <property type="entry name" value="ADH_N"/>
    <property type="match status" value="1"/>
</dbReference>
<dbReference type="SUPFAM" id="SSF50129">
    <property type="entry name" value="GroES-like"/>
    <property type="match status" value="1"/>
</dbReference>
<evidence type="ECO:0000256" key="6">
    <source>
        <dbReference type="ARBA" id="ARBA00023027"/>
    </source>
</evidence>
<keyword evidence="9" id="KW-1185">Reference proteome</keyword>
<dbReference type="Gene3D" id="3.90.180.10">
    <property type="entry name" value="Medium-chain alcohol dehydrogenases, catalytic domain"/>
    <property type="match status" value="1"/>
</dbReference>
<evidence type="ECO:0000313" key="9">
    <source>
        <dbReference type="Proteomes" id="UP001157006"/>
    </source>
</evidence>
<keyword evidence="5" id="KW-0560">Oxidoreductase</keyword>
<organism evidence="8 9">
    <name type="scientific">Vicia faba</name>
    <name type="common">Broad bean</name>
    <name type="synonym">Faba vulgaris</name>
    <dbReference type="NCBI Taxonomy" id="3906"/>
    <lineage>
        <taxon>Eukaryota</taxon>
        <taxon>Viridiplantae</taxon>
        <taxon>Streptophyta</taxon>
        <taxon>Embryophyta</taxon>
        <taxon>Tracheophyta</taxon>
        <taxon>Spermatophyta</taxon>
        <taxon>Magnoliopsida</taxon>
        <taxon>eudicotyledons</taxon>
        <taxon>Gunneridae</taxon>
        <taxon>Pentapetalae</taxon>
        <taxon>rosids</taxon>
        <taxon>fabids</taxon>
        <taxon>Fabales</taxon>
        <taxon>Fabaceae</taxon>
        <taxon>Papilionoideae</taxon>
        <taxon>50 kb inversion clade</taxon>
        <taxon>NPAAA clade</taxon>
        <taxon>Hologalegina</taxon>
        <taxon>IRL clade</taxon>
        <taxon>Fabeae</taxon>
        <taxon>Vicia</taxon>
    </lineage>
</organism>
<accession>A0AAV0YCX8</accession>
<sequence length="235" mass="26141">MAPTATKTANRSNHPNETKGKIITCKAAVAYGPGEPLVVEEIIVHPPRKMEVRIKILYTSICHTDLSGWQGESEPQRAFPRIFGHEASGIVESVGEGVSDMKERDYVVVIFNGECGECVYCTCEKTNMCEKFGVNPMKKEMCDGTSRFSTKDGKAIFHFMNTSTFTEYTVVDSACVVKINPQYTSSLKNLTLLSCGVSTVMCISNKSDSENLVEQDLWSLRKKIIASRMSRKQEK</sequence>
<keyword evidence="3" id="KW-0479">Metal-binding</keyword>
<proteinExistence type="predicted"/>
<gene>
    <name evidence="8" type="ORF">VFH_U009680</name>
</gene>
<evidence type="ECO:0000259" key="7">
    <source>
        <dbReference type="Pfam" id="PF08240"/>
    </source>
</evidence>
<dbReference type="EMBL" id="CATIWC010000372">
    <property type="protein sequence ID" value="CAI8583058.1"/>
    <property type="molecule type" value="Genomic_DNA"/>
</dbReference>
<evidence type="ECO:0000256" key="3">
    <source>
        <dbReference type="ARBA" id="ARBA00022723"/>
    </source>
</evidence>
<comment type="cofactor">
    <cofactor evidence="1">
        <name>Zn(2+)</name>
        <dbReference type="ChEBI" id="CHEBI:29105"/>
    </cofactor>
</comment>
<dbReference type="GO" id="GO:0051903">
    <property type="term" value="F:S-(hydroxymethyl)glutathione dehydrogenase [NAD(P)+] activity"/>
    <property type="evidence" value="ECO:0007669"/>
    <property type="project" value="TreeGrafter"/>
</dbReference>
<protein>
    <recommendedName>
        <fullName evidence="7">Alcohol dehydrogenase-like N-terminal domain-containing protein</fullName>
    </recommendedName>
</protein>
<dbReference type="Proteomes" id="UP001157006">
    <property type="component" value="Unassembled WGS sequence"/>
</dbReference>
<dbReference type="GO" id="GO:0008270">
    <property type="term" value="F:zinc ion binding"/>
    <property type="evidence" value="ECO:0007669"/>
    <property type="project" value="InterPro"/>
</dbReference>
<comment type="caution">
    <text evidence="8">The sequence shown here is derived from an EMBL/GenBank/DDBJ whole genome shotgun (WGS) entry which is preliminary data.</text>
</comment>
<comment type="subunit">
    <text evidence="2">Homodimer.</text>
</comment>
<evidence type="ECO:0000313" key="8">
    <source>
        <dbReference type="EMBL" id="CAI8583058.1"/>
    </source>
</evidence>
<dbReference type="InterPro" id="IPR011032">
    <property type="entry name" value="GroES-like_sf"/>
</dbReference>
<dbReference type="AlphaFoldDB" id="A0AAV0YCX8"/>
<reference evidence="8 9" key="1">
    <citation type="submission" date="2023-01" db="EMBL/GenBank/DDBJ databases">
        <authorList>
            <person name="Kreplak J."/>
        </authorList>
    </citation>
    <scope>NUCLEOTIDE SEQUENCE [LARGE SCALE GENOMIC DNA]</scope>
</reference>
<evidence type="ECO:0000256" key="1">
    <source>
        <dbReference type="ARBA" id="ARBA00001947"/>
    </source>
</evidence>
<dbReference type="GO" id="GO:0046294">
    <property type="term" value="P:formaldehyde catabolic process"/>
    <property type="evidence" value="ECO:0007669"/>
    <property type="project" value="TreeGrafter"/>
</dbReference>
<dbReference type="PROSITE" id="PS00059">
    <property type="entry name" value="ADH_ZINC"/>
    <property type="match status" value="1"/>
</dbReference>
<dbReference type="PANTHER" id="PTHR43880">
    <property type="entry name" value="ALCOHOL DEHYDROGENASE"/>
    <property type="match status" value="1"/>
</dbReference>
<dbReference type="GO" id="GO:0005829">
    <property type="term" value="C:cytosol"/>
    <property type="evidence" value="ECO:0007669"/>
    <property type="project" value="TreeGrafter"/>
</dbReference>
<dbReference type="InterPro" id="IPR013154">
    <property type="entry name" value="ADH-like_N"/>
</dbReference>